<evidence type="ECO:0000256" key="9">
    <source>
        <dbReference type="RuleBase" id="RU003884"/>
    </source>
</evidence>
<dbReference type="Pfam" id="PF00577">
    <property type="entry name" value="Usher"/>
    <property type="match status" value="1"/>
</dbReference>
<feature type="domain" description="PapC N-terminal" evidence="13">
    <location>
        <begin position="238"/>
        <end position="382"/>
    </location>
</feature>
<dbReference type="GO" id="GO:0009279">
    <property type="term" value="C:cell outer membrane"/>
    <property type="evidence" value="ECO:0007669"/>
    <property type="project" value="UniProtKB-SubCell"/>
</dbReference>
<name>A0A3R0XQ20_SALER</name>
<dbReference type="Pfam" id="PF13954">
    <property type="entry name" value="PapC_N"/>
    <property type="match status" value="1"/>
</dbReference>
<keyword evidence="11" id="KW-1133">Transmembrane helix</keyword>
<proteinExistence type="inferred from homology"/>
<dbReference type="PANTHER" id="PTHR30451">
    <property type="entry name" value="OUTER MEMBRANE USHER PROTEIN"/>
    <property type="match status" value="1"/>
</dbReference>
<keyword evidence="4" id="KW-1134">Transmembrane beta strand</keyword>
<protein>
    <submittedName>
        <fullName evidence="14">Outer membrane usher protein</fullName>
    </submittedName>
</protein>
<evidence type="ECO:0000256" key="8">
    <source>
        <dbReference type="ARBA" id="ARBA00023237"/>
    </source>
</evidence>
<dbReference type="Gene3D" id="2.60.40.2070">
    <property type="match status" value="1"/>
</dbReference>
<keyword evidence="5 9" id="KW-0812">Transmembrane</keyword>
<sequence>MYQNRKRKWGWVFVGSGVCIVTISFVTYGLVGNEKDVNSSPVVKYAEDDPTDTDVAEQKIRSILYSNGPENASLNVARPGEKIISKVDQDEMRSQKMAVTGEMPVPTYAKIESQPVQQANNNLHNIFLSGNAKNSTGIIVPLKEHDGKKQDTSFDAMKAASLTTLVQREKSNDVFRDVHKSVLKERQPGSSFPKQIRASKRSITGDDAGTTSRSVVAPNELSRSAQEPDISGGDEKVEFDSRFLNGNAKDVDVSRYAEGNPVMPGNYNLDVLVNDQLKLNATILFIDDGNKNISPFVTEKTLTQLGIKYSLKSQDKMKKAGGDYYNLLKVTPWIKVRFDQETQELNISIPQLYIENRPDGYIDPSLWDEGITAGTFSYDVNAYHSDNADDSSDSVYSGLHYGLNFGEWRFRSRGALNWESGNKATYDSQEAWLQRDIASLKSQLVIGQSSTRGDTFDSVAVKGIHLYNDDRMLTGAESGYAPTIKGVANTNAKVTVKQNGNIIKQVTVPPGPFEITDITPSGFGNDLDVTLTEADGREQHFSVPFSSVSQLLREDSLRWEVASGQLDQDGLYHSPDIATASVYYGLTDKLTTYAGFQSTDQDYDAFLLGSAVNTALGAFAFDATQSYATLPDIGKWNGTSYRLSYSQQLAQSKTSVNVAAWRYATEHYLSLSDATNIYDQLKHTQNQAQWVISDYQRLKDQLQVNITQPLDFYNEYWGSLYVSGSWNRYWSEQSNTQYSLGYSNAFRWGTYSITAQRSYDENNDSDDSVYLSFNLPFEKLSPNFKKKYGFTDVNMGLRSDSDGTTQLDASTNGNSTDNRFNYSLNTSYSTDSNQSGNNLTQVGGNVNYASRFGPWNASLSGSDRGDKQMSLGASGGMILYHGGLVFVPDNIDSANTIALVSAPGAEGSHVGSSDNQIDHSGYGVVTNLSPYHRNMVNVDISQLDNSVYLDNTSATVIPDAGAVVEVSFKTKVGTPYVFDIMTEQHSHIPFGADVYDENNEWLSAVGQGGKVLLRGMKDTGTLHIKWGEDTSQQCYVNYHLPARNDKKNTSMLLSSMLCKQNN</sequence>
<comment type="similarity">
    <text evidence="2 9">Belongs to the fimbrial export usher family.</text>
</comment>
<dbReference type="GO" id="GO:0015473">
    <property type="term" value="F:fimbrial usher porin activity"/>
    <property type="evidence" value="ECO:0007669"/>
    <property type="project" value="InterPro"/>
</dbReference>
<dbReference type="InterPro" id="IPR025949">
    <property type="entry name" value="PapC-like_C"/>
</dbReference>
<dbReference type="InterPro" id="IPR000015">
    <property type="entry name" value="Fimb_usher"/>
</dbReference>
<keyword evidence="8 9" id="KW-0998">Cell outer membrane</keyword>
<dbReference type="NCBIfam" id="NF007337">
    <property type="entry name" value="PRK09828.1"/>
    <property type="match status" value="1"/>
</dbReference>
<keyword evidence="6" id="KW-0732">Signal</keyword>
<dbReference type="InterPro" id="IPR018030">
    <property type="entry name" value="Fimbrial_membr_usher_CS"/>
</dbReference>
<feature type="region of interest" description="Disordered" evidence="10">
    <location>
        <begin position="181"/>
        <end position="236"/>
    </location>
</feature>
<evidence type="ECO:0000256" key="1">
    <source>
        <dbReference type="ARBA" id="ARBA00004571"/>
    </source>
</evidence>
<feature type="transmembrane region" description="Helical" evidence="11">
    <location>
        <begin position="12"/>
        <end position="31"/>
    </location>
</feature>
<evidence type="ECO:0000256" key="3">
    <source>
        <dbReference type="ARBA" id="ARBA00022448"/>
    </source>
</evidence>
<comment type="caution">
    <text evidence="14">The sequence shown here is derived from an EMBL/GenBank/DDBJ whole genome shotgun (WGS) entry which is preliminary data.</text>
</comment>
<keyword evidence="3 9" id="KW-0813">Transport</keyword>
<gene>
    <name evidence="14" type="ORF">EAK82_02915</name>
</gene>
<dbReference type="InterPro" id="IPR037224">
    <property type="entry name" value="PapC_N_sf"/>
</dbReference>
<dbReference type="SUPFAM" id="SSF141729">
    <property type="entry name" value="FimD N-terminal domain-like"/>
    <property type="match status" value="1"/>
</dbReference>
<evidence type="ECO:0000256" key="5">
    <source>
        <dbReference type="ARBA" id="ARBA00022692"/>
    </source>
</evidence>
<evidence type="ECO:0000259" key="13">
    <source>
        <dbReference type="Pfam" id="PF13954"/>
    </source>
</evidence>
<dbReference type="Proteomes" id="UP000885392">
    <property type="component" value="Unassembled WGS sequence"/>
</dbReference>
<dbReference type="Pfam" id="PF13953">
    <property type="entry name" value="PapC_C"/>
    <property type="match status" value="1"/>
</dbReference>
<dbReference type="EMBL" id="RVIJ01000001">
    <property type="protein sequence ID" value="MLV99250.1"/>
    <property type="molecule type" value="Genomic_DNA"/>
</dbReference>
<dbReference type="AlphaFoldDB" id="A0A3R0XQ20"/>
<dbReference type="PANTHER" id="PTHR30451:SF3">
    <property type="entry name" value="OUTER MEMBRANE USHER PROTEIN HTRE-RELATED"/>
    <property type="match status" value="1"/>
</dbReference>
<evidence type="ECO:0000256" key="10">
    <source>
        <dbReference type="SAM" id="MobiDB-lite"/>
    </source>
</evidence>
<feature type="domain" description="PapC-like C-terminal" evidence="12">
    <location>
        <begin position="979"/>
        <end position="1042"/>
    </location>
</feature>
<keyword evidence="9" id="KW-1029">Fimbrium biogenesis</keyword>
<dbReference type="InterPro" id="IPR025885">
    <property type="entry name" value="PapC_N"/>
</dbReference>
<dbReference type="Gene3D" id="2.60.40.3110">
    <property type="match status" value="1"/>
</dbReference>
<keyword evidence="7 9" id="KW-0472">Membrane</keyword>
<dbReference type="GO" id="GO:0009297">
    <property type="term" value="P:pilus assembly"/>
    <property type="evidence" value="ECO:0007669"/>
    <property type="project" value="InterPro"/>
</dbReference>
<reference evidence="14" key="1">
    <citation type="submission" date="2018-10" db="EMBL/GenBank/DDBJ databases">
        <authorList>
            <consortium name="PulseNet: The National Subtyping Network for Foodborne Disease Surveillance"/>
            <person name="Tarr C.L."/>
            <person name="Trees E."/>
            <person name="Katz L.S."/>
            <person name="Carleton-Romer H.A."/>
            <person name="Stroika S."/>
            <person name="Kucerova Z."/>
            <person name="Roache K.F."/>
            <person name="Sabol A.L."/>
            <person name="Besser J."/>
            <person name="Gerner-Smidt P."/>
        </authorList>
    </citation>
    <scope>NUCLEOTIDE SEQUENCE [LARGE SCALE GENOMIC DNA]</scope>
    <source>
        <strain evidence="14">PNUSAS038541</strain>
    </source>
</reference>
<evidence type="ECO:0000256" key="2">
    <source>
        <dbReference type="ARBA" id="ARBA00008064"/>
    </source>
</evidence>
<dbReference type="Gene3D" id="3.10.20.410">
    <property type="match status" value="1"/>
</dbReference>
<evidence type="ECO:0000256" key="4">
    <source>
        <dbReference type="ARBA" id="ARBA00022452"/>
    </source>
</evidence>
<dbReference type="Gene3D" id="2.60.40.2610">
    <property type="entry name" value="Outer membrane usher protein FimD, plug domain"/>
    <property type="match status" value="1"/>
</dbReference>
<evidence type="ECO:0000256" key="11">
    <source>
        <dbReference type="SAM" id="Phobius"/>
    </source>
</evidence>
<organism evidence="14">
    <name type="scientific">Salmonella enterica</name>
    <name type="common">Salmonella choleraesuis</name>
    <dbReference type="NCBI Taxonomy" id="28901"/>
    <lineage>
        <taxon>Bacteria</taxon>
        <taxon>Pseudomonadati</taxon>
        <taxon>Pseudomonadota</taxon>
        <taxon>Gammaproteobacteria</taxon>
        <taxon>Enterobacterales</taxon>
        <taxon>Enterobacteriaceae</taxon>
        <taxon>Salmonella</taxon>
    </lineage>
</organism>
<evidence type="ECO:0000256" key="7">
    <source>
        <dbReference type="ARBA" id="ARBA00023136"/>
    </source>
</evidence>
<dbReference type="InterPro" id="IPR042186">
    <property type="entry name" value="FimD_plug_dom"/>
</dbReference>
<dbReference type="PROSITE" id="PS01151">
    <property type="entry name" value="FIMBRIAL_USHER"/>
    <property type="match status" value="1"/>
</dbReference>
<accession>A0A3R0XQ20</accession>
<comment type="subcellular location">
    <subcellularLocation>
        <location evidence="1 9">Cell outer membrane</location>
        <topology evidence="1 9">Multi-pass membrane protein</topology>
    </subcellularLocation>
</comment>
<dbReference type="InterPro" id="IPR043142">
    <property type="entry name" value="PapC-like_C_sf"/>
</dbReference>
<evidence type="ECO:0000259" key="12">
    <source>
        <dbReference type="Pfam" id="PF13953"/>
    </source>
</evidence>
<evidence type="ECO:0000313" key="14">
    <source>
        <dbReference type="EMBL" id="MLV99250.1"/>
    </source>
</evidence>
<evidence type="ECO:0000256" key="6">
    <source>
        <dbReference type="ARBA" id="ARBA00022729"/>
    </source>
</evidence>